<protein>
    <recommendedName>
        <fullName evidence="3">DUF4924 domain-containing protein</fullName>
    </recommendedName>
</protein>
<proteinExistence type="predicted"/>
<dbReference type="STRING" id="681398.PJIAN_3583"/>
<organism evidence="1 2">
    <name type="scientific">Paludibacter jiangxiensis</name>
    <dbReference type="NCBI Taxonomy" id="681398"/>
    <lineage>
        <taxon>Bacteria</taxon>
        <taxon>Pseudomonadati</taxon>
        <taxon>Bacteroidota</taxon>
        <taxon>Bacteroidia</taxon>
        <taxon>Bacteroidales</taxon>
        <taxon>Paludibacteraceae</taxon>
        <taxon>Paludibacter</taxon>
    </lineage>
</organism>
<comment type="caution">
    <text evidence="1">The sequence shown here is derived from an EMBL/GenBank/DDBJ whole genome shotgun (WGS) entry which is preliminary data.</text>
</comment>
<evidence type="ECO:0008006" key="3">
    <source>
        <dbReference type="Google" id="ProtNLM"/>
    </source>
</evidence>
<dbReference type="InterPro" id="IPR032574">
    <property type="entry name" value="DUF4924"/>
</dbReference>
<accession>A0A171A445</accession>
<dbReference type="OrthoDB" id="1095125at2"/>
<reference evidence="2" key="1">
    <citation type="submission" date="2016-04" db="EMBL/GenBank/DDBJ databases">
        <title>Draft genome sequence of Paludibacter jiangxiensis strain NM7.</title>
        <authorList>
            <person name="Qiu Y."/>
            <person name="Matsuura N."/>
            <person name="Ohashi A."/>
            <person name="Tourlousse M.D."/>
            <person name="Sekiguchi Y."/>
        </authorList>
    </citation>
    <scope>NUCLEOTIDE SEQUENCE [LARGE SCALE GENOMIC DNA]</scope>
    <source>
        <strain evidence="2">NM7</strain>
    </source>
</reference>
<name>A0A171A445_9BACT</name>
<dbReference type="AlphaFoldDB" id="A0A171A445"/>
<evidence type="ECO:0000313" key="2">
    <source>
        <dbReference type="Proteomes" id="UP000076586"/>
    </source>
</evidence>
<reference evidence="2" key="2">
    <citation type="journal article" date="2017" name="Genome Announc.">
        <title>Draft genome sequence of Paludibacter jiangxiensis NM7(T), a propionate-producing fermentative bacterium.</title>
        <authorList>
            <person name="Qiu Y.-L."/>
            <person name="Tourlousse D.M."/>
            <person name="Matsuura N."/>
            <person name="Ohashi A."/>
            <person name="Sekiguchi Y."/>
        </authorList>
    </citation>
    <scope>NUCLEOTIDE SEQUENCE [LARGE SCALE GENOMIC DNA]</scope>
    <source>
        <strain evidence="2">NM7</strain>
    </source>
</reference>
<keyword evidence="2" id="KW-1185">Reference proteome</keyword>
<dbReference type="Proteomes" id="UP000076586">
    <property type="component" value="Unassembled WGS sequence"/>
</dbReference>
<sequence length="185" mass="21709">MFIAQQKRKDNIAEYVLYMWQLEDLIRAYKLDIESIAENVINKMTYGEEGKAQIRDWYESLIEMMRLEGVQEKGHLQMVKNTVSDVTDLHYALLKSPKYPGYSALFYQTLSVIGAFRQRQDNPDAEDIELCFVFLYGVLMLRLQKREISQDTQIALTQISKLLALLSHNYKLYLNNELELDEPEV</sequence>
<dbReference type="Pfam" id="PF16271">
    <property type="entry name" value="DUF4924"/>
    <property type="match status" value="1"/>
</dbReference>
<evidence type="ECO:0000313" key="1">
    <source>
        <dbReference type="EMBL" id="GAT63266.1"/>
    </source>
</evidence>
<dbReference type="EMBL" id="BDCR01000003">
    <property type="protein sequence ID" value="GAT63266.1"/>
    <property type="molecule type" value="Genomic_DNA"/>
</dbReference>
<gene>
    <name evidence="1" type="ORF">PJIAN_3583</name>
</gene>
<dbReference type="RefSeq" id="WP_068704275.1">
    <property type="nucleotide sequence ID" value="NZ_BDCR01000003.1"/>
</dbReference>